<dbReference type="PRINTS" id="PR00111">
    <property type="entry name" value="ABHYDROLASE"/>
</dbReference>
<evidence type="ECO:0000313" key="4">
    <source>
        <dbReference type="Proteomes" id="UP001060414"/>
    </source>
</evidence>
<keyword evidence="1" id="KW-0732">Signal</keyword>
<dbReference type="SUPFAM" id="SSF53474">
    <property type="entry name" value="alpha/beta-Hydrolases"/>
    <property type="match status" value="1"/>
</dbReference>
<dbReference type="EMBL" id="CP092109">
    <property type="protein sequence ID" value="UWZ79235.1"/>
    <property type="molecule type" value="Genomic_DNA"/>
</dbReference>
<sequence length="448" mass="49041">MFLYLWGFLLVLSAPSAFAGARSTSQQDPKQASVEGGILVREPIGGSHIFITQAGIGHPQSVVLIHGLGDLASDTWTELIPQLARTYHVVAFDLPGFGRSEKKNLLYSPTYYAEVTKWVVDTFVPNSYSMLGHSMGAAIAMRYASKYPENLEKLILANTAGILHRTVITKTLLQPNISQNAPDLPKHVSQRADLLIGNVIDALNRIPLDIDTLLRNDFLRTTFIGRDPARVAALALVAEDFSPEVFGIQTPTLILWGDRDAVAPLRTAHILRSNLPYSDLQIISETGHVPMLENPQIFNDAVIAYLAESSPKRIRNTSPGSDVGRCNGQENLLFEGSYHSIEIKNCTDVLISNTVSGPISITNSSVNIENSKIIADNIGIIIQDSIITSSGIEIESNIGLEIRRSKCDIAGAFLNTKAKAVDIDDFSSIVFSVSRIRTDQYDRYMHGP</sequence>
<gene>
    <name evidence="3" type="ORF">L9S41_16365</name>
</gene>
<dbReference type="PANTHER" id="PTHR43798:SF33">
    <property type="entry name" value="HYDROLASE, PUTATIVE (AFU_ORTHOLOGUE AFUA_2G14860)-RELATED"/>
    <property type="match status" value="1"/>
</dbReference>
<dbReference type="Gene3D" id="3.40.50.1820">
    <property type="entry name" value="alpha/beta hydrolase"/>
    <property type="match status" value="1"/>
</dbReference>
<dbReference type="Pfam" id="PF00561">
    <property type="entry name" value="Abhydrolase_1"/>
    <property type="match status" value="1"/>
</dbReference>
<dbReference type="PANTHER" id="PTHR43798">
    <property type="entry name" value="MONOACYLGLYCEROL LIPASE"/>
    <property type="match status" value="1"/>
</dbReference>
<dbReference type="InterPro" id="IPR050266">
    <property type="entry name" value="AB_hydrolase_sf"/>
</dbReference>
<name>A0ABY5ZMX1_9BACT</name>
<keyword evidence="4" id="KW-1185">Reference proteome</keyword>
<dbReference type="Proteomes" id="UP001060414">
    <property type="component" value="Chromosome"/>
</dbReference>
<dbReference type="RefSeq" id="WP_260747592.1">
    <property type="nucleotide sequence ID" value="NZ_CP092109.1"/>
</dbReference>
<dbReference type="InterPro" id="IPR000073">
    <property type="entry name" value="AB_hydrolase_1"/>
</dbReference>
<feature type="domain" description="AB hydrolase-1" evidence="2">
    <location>
        <begin position="62"/>
        <end position="295"/>
    </location>
</feature>
<evidence type="ECO:0000313" key="3">
    <source>
        <dbReference type="EMBL" id="UWZ79235.1"/>
    </source>
</evidence>
<proteinExistence type="predicted"/>
<organism evidence="3 4">
    <name type="scientific">Geoalkalibacter halelectricus</name>
    <dbReference type="NCBI Taxonomy" id="2847045"/>
    <lineage>
        <taxon>Bacteria</taxon>
        <taxon>Pseudomonadati</taxon>
        <taxon>Thermodesulfobacteriota</taxon>
        <taxon>Desulfuromonadia</taxon>
        <taxon>Desulfuromonadales</taxon>
        <taxon>Geoalkalibacteraceae</taxon>
        <taxon>Geoalkalibacter</taxon>
    </lineage>
</organism>
<keyword evidence="3" id="KW-0378">Hydrolase</keyword>
<reference evidence="3" key="1">
    <citation type="journal article" date="2022" name="Environ. Microbiol.">
        <title>Geoalkalibacter halelectricus SAP #1 sp. nov. possessing extracellular electron transfer and mineral#reducing capabilities from a haloalkaline environment.</title>
        <authorList>
            <person name="Yadav S."/>
            <person name="Singh R."/>
            <person name="Sundharam S.S."/>
            <person name="Chaudhary S."/>
            <person name="Krishnamurthi S."/>
            <person name="Patil S.A."/>
        </authorList>
    </citation>
    <scope>NUCLEOTIDE SEQUENCE</scope>
    <source>
        <strain evidence="3">SAP-1</strain>
    </source>
</reference>
<feature type="chain" id="PRO_5045583145" evidence="1">
    <location>
        <begin position="20"/>
        <end position="448"/>
    </location>
</feature>
<evidence type="ECO:0000259" key="2">
    <source>
        <dbReference type="Pfam" id="PF00561"/>
    </source>
</evidence>
<protein>
    <submittedName>
        <fullName evidence="3">Alpha/beta hydrolase</fullName>
    </submittedName>
</protein>
<evidence type="ECO:0000256" key="1">
    <source>
        <dbReference type="SAM" id="SignalP"/>
    </source>
</evidence>
<feature type="signal peptide" evidence="1">
    <location>
        <begin position="1"/>
        <end position="19"/>
    </location>
</feature>
<accession>A0ABY5ZMX1</accession>
<dbReference type="InterPro" id="IPR029058">
    <property type="entry name" value="AB_hydrolase_fold"/>
</dbReference>
<dbReference type="GO" id="GO:0016787">
    <property type="term" value="F:hydrolase activity"/>
    <property type="evidence" value="ECO:0007669"/>
    <property type="project" value="UniProtKB-KW"/>
</dbReference>